<evidence type="ECO:0000313" key="9">
    <source>
        <dbReference type="Proteomes" id="UP000669605"/>
    </source>
</evidence>
<dbReference type="InterPro" id="IPR036640">
    <property type="entry name" value="ABC1_TM_sf"/>
</dbReference>
<keyword evidence="4 6" id="KW-1133">Transmembrane helix</keyword>
<organism evidence="8 9">
    <name type="scientific">Tepidiphilus baoligensis</name>
    <dbReference type="NCBI Taxonomy" id="2698687"/>
    <lineage>
        <taxon>Bacteria</taxon>
        <taxon>Pseudomonadati</taxon>
        <taxon>Pseudomonadota</taxon>
        <taxon>Hydrogenophilia</taxon>
        <taxon>Hydrogenophilales</taxon>
        <taxon>Hydrogenophilaceae</taxon>
        <taxon>Tepidiphilus</taxon>
    </lineage>
</organism>
<evidence type="ECO:0000256" key="5">
    <source>
        <dbReference type="ARBA" id="ARBA00023136"/>
    </source>
</evidence>
<evidence type="ECO:0000256" key="1">
    <source>
        <dbReference type="ARBA" id="ARBA00004651"/>
    </source>
</evidence>
<dbReference type="RefSeq" id="WP_169115964.1">
    <property type="nucleotide sequence ID" value="NZ_JAAAUB010000008.1"/>
</dbReference>
<name>A0ABX1QMZ0_9PROT</name>
<keyword evidence="9" id="KW-1185">Reference proteome</keyword>
<sequence length="556" mass="61696">MSAPPPSVPLLPFLLLGLRYYRRPRAWGGASVLVALTLAQVGLALWTNHWQRALFDALERRDLVELPALIATFLTILLLSVAVTGVHLLVKRGWQLGWRRFLTEQLLENWLSRGHHHRLRHLPGAHDNPDARIAEDVRIATEVAVELFHSLLYSLASIVLFVDVLWVVGAEPHASPPGTMVWLALAYAGIGTITGVLLGRPLTRATDQHQSREADFRYGLSHIRDKSEAIALAQGEASERRLTRERFESLARTWWKQSLGYLGLVSFSTAYGTLLPVFPILVLAPHYIAGTLTLGMLMQAAQAFERLTNALSWPIHSMGDIARCRASIERVAALHHDLGEIETIERLCLPGQVCRSVGHPGQMVIERLTLTLPNGHPVLENFSLTLQRGETVQLVGDPNTGIALLKAIAGVWSWGQGNIILPDGETLSFVPQRPFLPEGPLIAALTYPRDPAEVERKAVVDILQAVGADALVERLDERDDWNRTLTAPVQQRLALARTLLERPAWVFYEAPPDAVPAPGKFDPVALLRERLPEATLVIFWPHHQPYPGVQRVVALN</sequence>
<proteinExistence type="predicted"/>
<reference evidence="8 9" key="1">
    <citation type="journal article" date="2020" name="Curr. Microbiol.">
        <title>Tepidiphilus baoligensis sp. nov., a Novel Bacterium of the Family Hydrogenophilaceae Isolated from an Oil Reservoir.</title>
        <authorList>
            <person name="Zhang X."/>
            <person name="Wang G."/>
            <person name="Ma X."/>
            <person name="Yu J."/>
            <person name="You J."/>
            <person name="Xue Y."/>
            <person name="Ma Y."/>
        </authorList>
    </citation>
    <scope>NUCLEOTIDE SEQUENCE [LARGE SCALE GENOMIC DNA]</scope>
    <source>
        <strain evidence="8 9">B18-69</strain>
    </source>
</reference>
<dbReference type="GO" id="GO:0005524">
    <property type="term" value="F:ATP binding"/>
    <property type="evidence" value="ECO:0007669"/>
    <property type="project" value="UniProtKB-KW"/>
</dbReference>
<keyword evidence="5 6" id="KW-0472">Membrane</keyword>
<protein>
    <submittedName>
        <fullName evidence="8">ABC transporter ATP-binding protein/permease</fullName>
    </submittedName>
</protein>
<keyword evidence="3 6" id="KW-0812">Transmembrane</keyword>
<dbReference type="PROSITE" id="PS50929">
    <property type="entry name" value="ABC_TM1F"/>
    <property type="match status" value="1"/>
</dbReference>
<dbReference type="SUPFAM" id="SSF90123">
    <property type="entry name" value="ABC transporter transmembrane region"/>
    <property type="match status" value="1"/>
</dbReference>
<dbReference type="SUPFAM" id="SSF52540">
    <property type="entry name" value="P-loop containing nucleoside triphosphate hydrolases"/>
    <property type="match status" value="1"/>
</dbReference>
<evidence type="ECO:0000259" key="7">
    <source>
        <dbReference type="PROSITE" id="PS50929"/>
    </source>
</evidence>
<dbReference type="PANTHER" id="PTHR11384:SF59">
    <property type="entry name" value="LYSOSOMAL COBALAMIN TRANSPORTER ABCD4"/>
    <property type="match status" value="1"/>
</dbReference>
<dbReference type="Gene3D" id="3.40.50.300">
    <property type="entry name" value="P-loop containing nucleotide triphosphate hydrolases"/>
    <property type="match status" value="1"/>
</dbReference>
<evidence type="ECO:0000256" key="2">
    <source>
        <dbReference type="ARBA" id="ARBA00022448"/>
    </source>
</evidence>
<comment type="subcellular location">
    <subcellularLocation>
        <location evidence="1">Cell membrane</location>
        <topology evidence="1">Multi-pass membrane protein</topology>
    </subcellularLocation>
</comment>
<dbReference type="Proteomes" id="UP000669605">
    <property type="component" value="Unassembled WGS sequence"/>
</dbReference>
<accession>A0ABX1QMZ0</accession>
<keyword evidence="8" id="KW-0547">Nucleotide-binding</keyword>
<feature type="transmembrane region" description="Helical" evidence="6">
    <location>
        <begin position="26"/>
        <end position="46"/>
    </location>
</feature>
<feature type="transmembrane region" description="Helical" evidence="6">
    <location>
        <begin position="180"/>
        <end position="199"/>
    </location>
</feature>
<dbReference type="Pfam" id="PF06472">
    <property type="entry name" value="ABC_membrane_2"/>
    <property type="match status" value="1"/>
</dbReference>
<evidence type="ECO:0000256" key="4">
    <source>
        <dbReference type="ARBA" id="ARBA00022989"/>
    </source>
</evidence>
<feature type="transmembrane region" description="Helical" evidence="6">
    <location>
        <begin position="66"/>
        <end position="90"/>
    </location>
</feature>
<keyword evidence="2" id="KW-0813">Transport</keyword>
<dbReference type="PANTHER" id="PTHR11384">
    <property type="entry name" value="ATP-BINDING CASSETTE, SUB-FAMILY D MEMBER"/>
    <property type="match status" value="1"/>
</dbReference>
<keyword evidence="8" id="KW-0067">ATP-binding</keyword>
<dbReference type="InterPro" id="IPR027417">
    <property type="entry name" value="P-loop_NTPase"/>
</dbReference>
<dbReference type="InterPro" id="IPR011527">
    <property type="entry name" value="ABC1_TM_dom"/>
</dbReference>
<dbReference type="Gene3D" id="1.20.1560.10">
    <property type="entry name" value="ABC transporter type 1, transmembrane domain"/>
    <property type="match status" value="1"/>
</dbReference>
<dbReference type="EMBL" id="JAAAUB010000008">
    <property type="protein sequence ID" value="NMH16781.1"/>
    <property type="molecule type" value="Genomic_DNA"/>
</dbReference>
<evidence type="ECO:0000256" key="6">
    <source>
        <dbReference type="SAM" id="Phobius"/>
    </source>
</evidence>
<feature type="transmembrane region" description="Helical" evidence="6">
    <location>
        <begin position="147"/>
        <end position="168"/>
    </location>
</feature>
<evidence type="ECO:0000256" key="3">
    <source>
        <dbReference type="ARBA" id="ARBA00022692"/>
    </source>
</evidence>
<comment type="caution">
    <text evidence="8">The sequence shown here is derived from an EMBL/GenBank/DDBJ whole genome shotgun (WGS) entry which is preliminary data.</text>
</comment>
<feature type="domain" description="ABC transmembrane type-1" evidence="7">
    <location>
        <begin position="27"/>
        <end position="323"/>
    </location>
</feature>
<evidence type="ECO:0000313" key="8">
    <source>
        <dbReference type="EMBL" id="NMH16781.1"/>
    </source>
</evidence>
<dbReference type="InterPro" id="IPR050835">
    <property type="entry name" value="ABC_transporter_sub-D"/>
</dbReference>
<feature type="transmembrane region" description="Helical" evidence="6">
    <location>
        <begin position="259"/>
        <end position="281"/>
    </location>
</feature>
<gene>
    <name evidence="8" type="ORF">GV368_06635</name>
</gene>